<sequence length="109" mass="11765">MSLVLQSSNVALDKFLRALEADGSVSPVDFQAIRDNADRWTDVVDYPELAGTLKAFQGAADTLAETTQKVALAARKGKVKGVELEALKDAIEHQLAYVVAGYKSSVERI</sequence>
<evidence type="ECO:0000313" key="2">
    <source>
        <dbReference type="Proteomes" id="UP000295645"/>
    </source>
</evidence>
<reference evidence="1 2" key="1">
    <citation type="submission" date="2019-03" db="EMBL/GenBank/DDBJ databases">
        <title>Above-ground endophytic microbial communities from plants in different locations in the United States.</title>
        <authorList>
            <person name="Frank C."/>
        </authorList>
    </citation>
    <scope>NUCLEOTIDE SEQUENCE [LARGE SCALE GENOMIC DNA]</scope>
    <source>
        <strain evidence="1 2">LP_13_YM</strain>
    </source>
</reference>
<accession>A0A4R3YPT8</accession>
<gene>
    <name evidence="1" type="ORF">EC912_103272</name>
</gene>
<proteinExistence type="predicted"/>
<dbReference type="AlphaFoldDB" id="A0A4R3YPT8"/>
<protein>
    <submittedName>
        <fullName evidence="1">Uncharacterized protein</fullName>
    </submittedName>
</protein>
<comment type="caution">
    <text evidence="1">The sequence shown here is derived from an EMBL/GenBank/DDBJ whole genome shotgun (WGS) entry which is preliminary data.</text>
</comment>
<keyword evidence="2" id="KW-1185">Reference proteome</keyword>
<evidence type="ECO:0000313" key="1">
    <source>
        <dbReference type="EMBL" id="TCV94787.1"/>
    </source>
</evidence>
<dbReference type="Proteomes" id="UP000295645">
    <property type="component" value="Unassembled WGS sequence"/>
</dbReference>
<dbReference type="OrthoDB" id="5957734at2"/>
<name>A0A4R3YPT8_9GAMM</name>
<dbReference type="EMBL" id="SMCS01000003">
    <property type="protein sequence ID" value="TCV94787.1"/>
    <property type="molecule type" value="Genomic_DNA"/>
</dbReference>
<dbReference type="RefSeq" id="WP_132143412.1">
    <property type="nucleotide sequence ID" value="NZ_SMCS01000003.1"/>
</dbReference>
<organism evidence="1 2">
    <name type="scientific">Luteibacter rhizovicinus</name>
    <dbReference type="NCBI Taxonomy" id="242606"/>
    <lineage>
        <taxon>Bacteria</taxon>
        <taxon>Pseudomonadati</taxon>
        <taxon>Pseudomonadota</taxon>
        <taxon>Gammaproteobacteria</taxon>
        <taxon>Lysobacterales</taxon>
        <taxon>Rhodanobacteraceae</taxon>
        <taxon>Luteibacter</taxon>
    </lineage>
</organism>